<reference evidence="1" key="2">
    <citation type="journal article" date="2007" name="Science">
        <title>Draft genome sequence of the sexually transmitted pathogen Trichomonas vaginalis.</title>
        <authorList>
            <person name="Carlton J.M."/>
            <person name="Hirt R.P."/>
            <person name="Silva J.C."/>
            <person name="Delcher A.L."/>
            <person name="Schatz M."/>
            <person name="Zhao Q."/>
            <person name="Wortman J.R."/>
            <person name="Bidwell S.L."/>
            <person name="Alsmark U.C.M."/>
            <person name="Besteiro S."/>
            <person name="Sicheritz-Ponten T."/>
            <person name="Noel C.J."/>
            <person name="Dacks J.B."/>
            <person name="Foster P.G."/>
            <person name="Simillion C."/>
            <person name="Van de Peer Y."/>
            <person name="Miranda-Saavedra D."/>
            <person name="Barton G.J."/>
            <person name="Westrop G.D."/>
            <person name="Mueller S."/>
            <person name="Dessi D."/>
            <person name="Fiori P.L."/>
            <person name="Ren Q."/>
            <person name="Paulsen I."/>
            <person name="Zhang H."/>
            <person name="Bastida-Corcuera F.D."/>
            <person name="Simoes-Barbosa A."/>
            <person name="Brown M.T."/>
            <person name="Hayes R.D."/>
            <person name="Mukherjee M."/>
            <person name="Okumura C.Y."/>
            <person name="Schneider R."/>
            <person name="Smith A.J."/>
            <person name="Vanacova S."/>
            <person name="Villalvazo M."/>
            <person name="Haas B.J."/>
            <person name="Pertea M."/>
            <person name="Feldblyum T.V."/>
            <person name="Utterback T.R."/>
            <person name="Shu C.L."/>
            <person name="Osoegawa K."/>
            <person name="de Jong P.J."/>
            <person name="Hrdy I."/>
            <person name="Horvathova L."/>
            <person name="Zubacova Z."/>
            <person name="Dolezal P."/>
            <person name="Malik S.B."/>
            <person name="Logsdon J.M. Jr."/>
            <person name="Henze K."/>
            <person name="Gupta A."/>
            <person name="Wang C.C."/>
            <person name="Dunne R.L."/>
            <person name="Upcroft J.A."/>
            <person name="Upcroft P."/>
            <person name="White O."/>
            <person name="Salzberg S.L."/>
            <person name="Tang P."/>
            <person name="Chiu C.-H."/>
            <person name="Lee Y.-S."/>
            <person name="Embley T.M."/>
            <person name="Coombs G.H."/>
            <person name="Mottram J.C."/>
            <person name="Tachezy J."/>
            <person name="Fraser-Liggett C.M."/>
            <person name="Johnson P.J."/>
        </authorList>
    </citation>
    <scope>NUCLEOTIDE SEQUENCE [LARGE SCALE GENOMIC DNA]</scope>
    <source>
        <strain evidence="1">G3</strain>
    </source>
</reference>
<dbReference type="VEuPathDB" id="TrichDB:TVAGG3_0374790"/>
<protein>
    <submittedName>
        <fullName evidence="1">Uncharacterized protein</fullName>
    </submittedName>
</protein>
<gene>
    <name evidence="1" type="ORF">TVAG_141660</name>
</gene>
<dbReference type="VEuPathDB" id="TrichDB:TVAG_141660"/>
<sequence>MVNCLVKSFWHSESFHPTGKKFPDNWKKISRQLEKIFLLFVRKPFKFSKIENFLVELQKKIFHPTEKNFPSDRKKFSIRQEKIFHPTGKIFPSNRKNSSIRQEKIFLPTGHKRMTDVPLPECLPKPEEPTAPAPQQTKTKTLYFSSLTFYNLNFVRVDMNSERSMRVLYDFVLLP</sequence>
<accession>A2GYY9</accession>
<evidence type="ECO:0000313" key="1">
    <source>
        <dbReference type="EMBL" id="EAX77629.1"/>
    </source>
</evidence>
<evidence type="ECO:0000313" key="2">
    <source>
        <dbReference type="Proteomes" id="UP000001542"/>
    </source>
</evidence>
<proteinExistence type="predicted"/>
<reference evidence="1" key="1">
    <citation type="submission" date="2006-10" db="EMBL/GenBank/DDBJ databases">
        <authorList>
            <person name="Amadeo P."/>
            <person name="Zhao Q."/>
            <person name="Wortman J."/>
            <person name="Fraser-Liggett C."/>
            <person name="Carlton J."/>
        </authorList>
    </citation>
    <scope>NUCLEOTIDE SEQUENCE</scope>
    <source>
        <strain evidence="1">G3</strain>
    </source>
</reference>
<name>A2GYY9_TRIV3</name>
<dbReference type="Proteomes" id="UP000001542">
    <property type="component" value="Unassembled WGS sequence"/>
</dbReference>
<dbReference type="AlphaFoldDB" id="A2GYY9"/>
<keyword evidence="2" id="KW-1185">Reference proteome</keyword>
<organism evidence="1 2">
    <name type="scientific">Trichomonas vaginalis (strain ATCC PRA-98 / G3)</name>
    <dbReference type="NCBI Taxonomy" id="412133"/>
    <lineage>
        <taxon>Eukaryota</taxon>
        <taxon>Metamonada</taxon>
        <taxon>Parabasalia</taxon>
        <taxon>Trichomonadida</taxon>
        <taxon>Trichomonadidae</taxon>
        <taxon>Trichomonas</taxon>
    </lineage>
</organism>
<dbReference type="EMBL" id="DS122763">
    <property type="protein sequence ID" value="EAX77629.1"/>
    <property type="molecule type" value="Genomic_DNA"/>
</dbReference>
<dbReference type="InParanoid" id="A2GYY9"/>